<dbReference type="CDD" id="cd05254">
    <property type="entry name" value="dTDP_HR_like_SDR_e"/>
    <property type="match status" value="1"/>
</dbReference>
<dbReference type="Gene3D" id="3.40.50.720">
    <property type="entry name" value="NAD(P)-binding Rossmann-like Domain"/>
    <property type="match status" value="1"/>
</dbReference>
<dbReference type="RefSeq" id="WP_122110570.1">
    <property type="nucleotide sequence ID" value="NZ_QOKZ01000001.1"/>
</dbReference>
<comment type="function">
    <text evidence="6">Catalyzes the reduction of dTDP-6-deoxy-L-lyxo-4-hexulose to yield dTDP-L-rhamnose.</text>
</comment>
<organism evidence="8 9">
    <name type="scientific">Paracoccus alkanivorans</name>
    <dbReference type="NCBI Taxonomy" id="2116655"/>
    <lineage>
        <taxon>Bacteria</taxon>
        <taxon>Pseudomonadati</taxon>
        <taxon>Pseudomonadota</taxon>
        <taxon>Alphaproteobacteria</taxon>
        <taxon>Rhodobacterales</taxon>
        <taxon>Paracoccaceae</taxon>
        <taxon>Paracoccus</taxon>
    </lineage>
</organism>
<evidence type="ECO:0000256" key="1">
    <source>
        <dbReference type="ARBA" id="ARBA00004781"/>
    </source>
</evidence>
<dbReference type="GO" id="GO:0005829">
    <property type="term" value="C:cytosol"/>
    <property type="evidence" value="ECO:0007669"/>
    <property type="project" value="TreeGrafter"/>
</dbReference>
<feature type="domain" description="RmlD-like substrate binding" evidence="7">
    <location>
        <begin position="4"/>
        <end position="281"/>
    </location>
</feature>
<sequence>MSGLLVFGRTGQVATELARAVPEARFLGRDEADLSDPAACVRILLASNCDAVINAAAYTAVDRAESEPESAHVVNAAAPTAIAGAAAAVGVPFVHISTDYVFDGSGEAPWNETGPTNPLGVYGKTKLAGEQGIAAAGGQWAVLRTSWVFSAHGGNFVKTMLRLGRERETLRVVADQHGGPTPANGIAAACLTMIQAMLSDRTKGGIYHFSGAPDTSWAGFAREIMAQAELSCRIEDITTAEYPTPARRPANSRLDCHAISRDFGIARPDWRAELNKVLAEIGR</sequence>
<dbReference type="PANTHER" id="PTHR10491:SF4">
    <property type="entry name" value="METHIONINE ADENOSYLTRANSFERASE 2 SUBUNIT BETA"/>
    <property type="match status" value="1"/>
</dbReference>
<evidence type="ECO:0000256" key="2">
    <source>
        <dbReference type="ARBA" id="ARBA00010944"/>
    </source>
</evidence>
<name>A0A3M0MIJ1_9RHOB</name>
<dbReference type="UniPathway" id="UPA00124"/>
<comment type="cofactor">
    <cofactor evidence="6">
        <name>Mg(2+)</name>
        <dbReference type="ChEBI" id="CHEBI:18420"/>
    </cofactor>
    <text evidence="6">Binds 1 Mg(2+) ion per monomer.</text>
</comment>
<protein>
    <recommendedName>
        <fullName evidence="4 6">dTDP-4-dehydrorhamnose reductase</fullName>
        <ecNumber evidence="3 6">1.1.1.133</ecNumber>
    </recommendedName>
</protein>
<evidence type="ECO:0000256" key="6">
    <source>
        <dbReference type="RuleBase" id="RU364082"/>
    </source>
</evidence>
<gene>
    <name evidence="8" type="primary">rfbD</name>
    <name evidence="8" type="ORF">C9E81_01650</name>
</gene>
<dbReference type="GO" id="GO:0008831">
    <property type="term" value="F:dTDP-4-dehydrorhamnose reductase activity"/>
    <property type="evidence" value="ECO:0007669"/>
    <property type="project" value="UniProtKB-EC"/>
</dbReference>
<dbReference type="EC" id="1.1.1.133" evidence="3 6"/>
<evidence type="ECO:0000256" key="4">
    <source>
        <dbReference type="ARBA" id="ARBA00017099"/>
    </source>
</evidence>
<comment type="caution">
    <text evidence="8">The sequence shown here is derived from an EMBL/GenBank/DDBJ whole genome shotgun (WGS) entry which is preliminary data.</text>
</comment>
<evidence type="ECO:0000313" key="8">
    <source>
        <dbReference type="EMBL" id="RMC37481.1"/>
    </source>
</evidence>
<keyword evidence="9" id="KW-1185">Reference proteome</keyword>
<dbReference type="Gene3D" id="3.90.25.10">
    <property type="entry name" value="UDP-galactose 4-epimerase, domain 1"/>
    <property type="match status" value="1"/>
</dbReference>
<dbReference type="GO" id="GO:0019305">
    <property type="term" value="P:dTDP-rhamnose biosynthetic process"/>
    <property type="evidence" value="ECO:0007669"/>
    <property type="project" value="UniProtKB-UniPathway"/>
</dbReference>
<dbReference type="OrthoDB" id="9803892at2"/>
<comment type="catalytic activity">
    <reaction evidence="5 6">
        <text>dTDP-beta-L-rhamnose + NADP(+) = dTDP-4-dehydro-beta-L-rhamnose + NADPH + H(+)</text>
        <dbReference type="Rhea" id="RHEA:21796"/>
        <dbReference type="ChEBI" id="CHEBI:15378"/>
        <dbReference type="ChEBI" id="CHEBI:57510"/>
        <dbReference type="ChEBI" id="CHEBI:57783"/>
        <dbReference type="ChEBI" id="CHEBI:58349"/>
        <dbReference type="ChEBI" id="CHEBI:62830"/>
        <dbReference type="EC" id="1.1.1.133"/>
    </reaction>
</comment>
<dbReference type="InterPro" id="IPR036291">
    <property type="entry name" value="NAD(P)-bd_dom_sf"/>
</dbReference>
<accession>A0A3M0MIJ1</accession>
<comment type="similarity">
    <text evidence="2 6">Belongs to the dTDP-4-dehydrorhamnose reductase family.</text>
</comment>
<keyword evidence="6" id="KW-0521">NADP</keyword>
<dbReference type="InterPro" id="IPR029903">
    <property type="entry name" value="RmlD-like-bd"/>
</dbReference>
<dbReference type="Proteomes" id="UP000273516">
    <property type="component" value="Unassembled WGS sequence"/>
</dbReference>
<evidence type="ECO:0000313" key="9">
    <source>
        <dbReference type="Proteomes" id="UP000273516"/>
    </source>
</evidence>
<evidence type="ECO:0000256" key="5">
    <source>
        <dbReference type="ARBA" id="ARBA00048200"/>
    </source>
</evidence>
<evidence type="ECO:0000259" key="7">
    <source>
        <dbReference type="Pfam" id="PF04321"/>
    </source>
</evidence>
<dbReference type="Pfam" id="PF04321">
    <property type="entry name" value="RmlD_sub_bind"/>
    <property type="match status" value="1"/>
</dbReference>
<dbReference type="PANTHER" id="PTHR10491">
    <property type="entry name" value="DTDP-4-DEHYDRORHAMNOSE REDUCTASE"/>
    <property type="match status" value="1"/>
</dbReference>
<dbReference type="InterPro" id="IPR005913">
    <property type="entry name" value="dTDP_dehydrorham_reduct"/>
</dbReference>
<dbReference type="EMBL" id="QOKZ01000001">
    <property type="protein sequence ID" value="RMC37481.1"/>
    <property type="molecule type" value="Genomic_DNA"/>
</dbReference>
<keyword evidence="6 8" id="KW-0560">Oxidoreductase</keyword>
<dbReference type="SUPFAM" id="SSF51735">
    <property type="entry name" value="NAD(P)-binding Rossmann-fold domains"/>
    <property type="match status" value="1"/>
</dbReference>
<reference evidence="8 9" key="1">
    <citation type="submission" date="2018-07" db="EMBL/GenBank/DDBJ databases">
        <authorList>
            <person name="Zhang Y."/>
            <person name="Wang L."/>
            <person name="Ma S."/>
        </authorList>
    </citation>
    <scope>NUCLEOTIDE SEQUENCE [LARGE SCALE GENOMIC DNA]</scope>
    <source>
        <strain evidence="8 9">4-2</strain>
    </source>
</reference>
<dbReference type="AlphaFoldDB" id="A0A3M0MIJ1"/>
<dbReference type="NCBIfam" id="TIGR01214">
    <property type="entry name" value="rmlD"/>
    <property type="match status" value="1"/>
</dbReference>
<proteinExistence type="inferred from homology"/>
<comment type="pathway">
    <text evidence="1 6">Carbohydrate biosynthesis; dTDP-L-rhamnose biosynthesis.</text>
</comment>
<evidence type="ECO:0000256" key="3">
    <source>
        <dbReference type="ARBA" id="ARBA00012929"/>
    </source>
</evidence>